<sequence length="387" mass="42339">MNPESYLLPLGLLAVGSLVFTLHLARRREDARVAFACFILLSGLLGLGVVRVLRSTPGGIDVVNEDDGDDLFPPIVSDDDLDPLHESWDSEGTASWPVASLMSRLSDIAYRPPVLATDEFRALGFDEVVPVSSATMFGYVVSDGDVAVIAFRGSEEEFGDWWANLSRSPFPLEVGDVHTGFWNGYQSLKSQIEVALDRARPRHLWVTGHSLGGALAVCCAYDSELSGRPIAGVVTFGQPMVARPTLADDIDDRLLGRYARFVNRSDIVARIPPSYRPAGSLVWFTDDGLKRSKPKRQMFGSPFSEDGGLKGAFGDFDEPDPLSEAEYQQWLADQAAPPVARNENGEVLLQGNSPYLSNHSIDLYVDEVRSLIWGSESSNSMDDILGR</sequence>
<organism evidence="3 4">
    <name type="scientific">Rubripirellula lacrimiformis</name>
    <dbReference type="NCBI Taxonomy" id="1930273"/>
    <lineage>
        <taxon>Bacteria</taxon>
        <taxon>Pseudomonadati</taxon>
        <taxon>Planctomycetota</taxon>
        <taxon>Planctomycetia</taxon>
        <taxon>Pirellulales</taxon>
        <taxon>Pirellulaceae</taxon>
        <taxon>Rubripirellula</taxon>
    </lineage>
</organism>
<gene>
    <name evidence="3" type="ORF">K227x_59260</name>
</gene>
<dbReference type="GO" id="GO:0006629">
    <property type="term" value="P:lipid metabolic process"/>
    <property type="evidence" value="ECO:0007669"/>
    <property type="project" value="InterPro"/>
</dbReference>
<keyword evidence="1" id="KW-0472">Membrane</keyword>
<dbReference type="RefSeq" id="WP_145175535.1">
    <property type="nucleotide sequence ID" value="NZ_CP036525.1"/>
</dbReference>
<evidence type="ECO:0000313" key="3">
    <source>
        <dbReference type="EMBL" id="QDT07499.1"/>
    </source>
</evidence>
<dbReference type="CDD" id="cd00519">
    <property type="entry name" value="Lipase_3"/>
    <property type="match status" value="1"/>
</dbReference>
<evidence type="ECO:0000313" key="4">
    <source>
        <dbReference type="Proteomes" id="UP000318538"/>
    </source>
</evidence>
<dbReference type="PANTHER" id="PTHR45856">
    <property type="entry name" value="ALPHA/BETA-HYDROLASES SUPERFAMILY PROTEIN"/>
    <property type="match status" value="1"/>
</dbReference>
<evidence type="ECO:0000256" key="1">
    <source>
        <dbReference type="SAM" id="Phobius"/>
    </source>
</evidence>
<dbReference type="InterPro" id="IPR029058">
    <property type="entry name" value="AB_hydrolase_fold"/>
</dbReference>
<dbReference type="PANTHER" id="PTHR45856:SF24">
    <property type="entry name" value="FUNGAL LIPASE-LIKE DOMAIN-CONTAINING PROTEIN"/>
    <property type="match status" value="1"/>
</dbReference>
<dbReference type="SUPFAM" id="SSF53474">
    <property type="entry name" value="alpha/beta-Hydrolases"/>
    <property type="match status" value="1"/>
</dbReference>
<dbReference type="KEGG" id="rlc:K227x_59260"/>
<proteinExistence type="predicted"/>
<evidence type="ECO:0000259" key="2">
    <source>
        <dbReference type="Pfam" id="PF01764"/>
    </source>
</evidence>
<protein>
    <submittedName>
        <fullName evidence="3">Lipase (Class 3)</fullName>
    </submittedName>
</protein>
<keyword evidence="1" id="KW-0812">Transmembrane</keyword>
<dbReference type="InterPro" id="IPR002921">
    <property type="entry name" value="Fungal_lipase-type"/>
</dbReference>
<dbReference type="Gene3D" id="3.40.50.1820">
    <property type="entry name" value="alpha/beta hydrolase"/>
    <property type="match status" value="1"/>
</dbReference>
<dbReference type="EMBL" id="CP036525">
    <property type="protein sequence ID" value="QDT07499.1"/>
    <property type="molecule type" value="Genomic_DNA"/>
</dbReference>
<keyword evidence="1" id="KW-1133">Transmembrane helix</keyword>
<dbReference type="Proteomes" id="UP000318538">
    <property type="component" value="Chromosome"/>
</dbReference>
<dbReference type="InterPro" id="IPR051218">
    <property type="entry name" value="Sec_MonoDiacylglyc_Lipase"/>
</dbReference>
<dbReference type="OrthoDB" id="5522031at2"/>
<reference evidence="3 4" key="1">
    <citation type="submission" date="2019-02" db="EMBL/GenBank/DDBJ databases">
        <title>Deep-cultivation of Planctomycetes and their phenomic and genomic characterization uncovers novel biology.</title>
        <authorList>
            <person name="Wiegand S."/>
            <person name="Jogler M."/>
            <person name="Boedeker C."/>
            <person name="Pinto D."/>
            <person name="Vollmers J."/>
            <person name="Rivas-Marin E."/>
            <person name="Kohn T."/>
            <person name="Peeters S.H."/>
            <person name="Heuer A."/>
            <person name="Rast P."/>
            <person name="Oberbeckmann S."/>
            <person name="Bunk B."/>
            <person name="Jeske O."/>
            <person name="Meyerdierks A."/>
            <person name="Storesund J.E."/>
            <person name="Kallscheuer N."/>
            <person name="Luecker S."/>
            <person name="Lage O.M."/>
            <person name="Pohl T."/>
            <person name="Merkel B.J."/>
            <person name="Hornburger P."/>
            <person name="Mueller R.-W."/>
            <person name="Bruemmer F."/>
            <person name="Labrenz M."/>
            <person name="Spormann A.M."/>
            <person name="Op den Camp H."/>
            <person name="Overmann J."/>
            <person name="Amann R."/>
            <person name="Jetten M.S.M."/>
            <person name="Mascher T."/>
            <person name="Medema M.H."/>
            <person name="Devos D.P."/>
            <person name="Kaster A.-K."/>
            <person name="Ovreas L."/>
            <person name="Rohde M."/>
            <person name="Galperin M.Y."/>
            <person name="Jogler C."/>
        </authorList>
    </citation>
    <scope>NUCLEOTIDE SEQUENCE [LARGE SCALE GENOMIC DNA]</scope>
    <source>
        <strain evidence="3 4">K22_7</strain>
    </source>
</reference>
<accession>A0A517NK93</accession>
<feature type="transmembrane region" description="Helical" evidence="1">
    <location>
        <begin position="6"/>
        <end position="25"/>
    </location>
</feature>
<feature type="domain" description="Fungal lipase-type" evidence="2">
    <location>
        <begin position="148"/>
        <end position="274"/>
    </location>
</feature>
<name>A0A517NK93_9BACT</name>
<dbReference type="Pfam" id="PF01764">
    <property type="entry name" value="Lipase_3"/>
    <property type="match status" value="1"/>
</dbReference>
<dbReference type="AlphaFoldDB" id="A0A517NK93"/>
<feature type="transmembrane region" description="Helical" evidence="1">
    <location>
        <begin position="32"/>
        <end position="53"/>
    </location>
</feature>
<keyword evidence="4" id="KW-1185">Reference proteome</keyword>